<feature type="compositionally biased region" description="Basic and acidic residues" evidence="9">
    <location>
        <begin position="387"/>
        <end position="402"/>
    </location>
</feature>
<dbReference type="GO" id="GO:0016787">
    <property type="term" value="F:hydrolase activity"/>
    <property type="evidence" value="ECO:0007669"/>
    <property type="project" value="UniProtKB-KW"/>
</dbReference>
<dbReference type="PANTHER" id="PTHR46357">
    <property type="entry name" value="TRANSCRIPTIONAL REGULATOR ATRX"/>
    <property type="match status" value="1"/>
</dbReference>
<proteinExistence type="predicted"/>
<feature type="compositionally biased region" description="Basic and acidic residues" evidence="9">
    <location>
        <begin position="111"/>
        <end position="135"/>
    </location>
</feature>
<evidence type="ECO:0000256" key="7">
    <source>
        <dbReference type="ARBA" id="ARBA00023204"/>
    </source>
</evidence>
<feature type="compositionally biased region" description="Basic and acidic residues" evidence="9">
    <location>
        <begin position="15"/>
        <end position="37"/>
    </location>
</feature>
<protein>
    <submittedName>
        <fullName evidence="10">Uncharacterized protein</fullName>
    </submittedName>
</protein>
<keyword evidence="4" id="KW-0378">Hydrolase</keyword>
<evidence type="ECO:0000256" key="2">
    <source>
        <dbReference type="ARBA" id="ARBA00022741"/>
    </source>
</evidence>
<evidence type="ECO:0000313" key="10">
    <source>
        <dbReference type="EMBL" id="CAE0657317.1"/>
    </source>
</evidence>
<feature type="compositionally biased region" description="Basic and acidic residues" evidence="9">
    <location>
        <begin position="304"/>
        <end position="320"/>
    </location>
</feature>
<accession>A0A7S4DLP7</accession>
<keyword evidence="3" id="KW-0227">DNA damage</keyword>
<feature type="compositionally biased region" description="Basic and acidic residues" evidence="9">
    <location>
        <begin position="519"/>
        <end position="532"/>
    </location>
</feature>
<feature type="region of interest" description="Disordered" evidence="9">
    <location>
        <begin position="1"/>
        <end position="37"/>
    </location>
</feature>
<keyword evidence="7" id="KW-0234">DNA repair</keyword>
<feature type="compositionally biased region" description="Basic and acidic residues" evidence="9">
    <location>
        <begin position="328"/>
        <end position="351"/>
    </location>
</feature>
<feature type="compositionally biased region" description="Basic residues" evidence="9">
    <location>
        <begin position="1"/>
        <end position="14"/>
    </location>
</feature>
<evidence type="ECO:0000256" key="1">
    <source>
        <dbReference type="ARBA" id="ARBA00004123"/>
    </source>
</evidence>
<gene>
    <name evidence="10" type="ORF">LGLO00237_LOCUS8884</name>
</gene>
<keyword evidence="2" id="KW-0547">Nucleotide-binding</keyword>
<dbReference type="GO" id="GO:0031297">
    <property type="term" value="P:replication fork processing"/>
    <property type="evidence" value="ECO:0007669"/>
    <property type="project" value="TreeGrafter"/>
</dbReference>
<keyword evidence="8" id="KW-0539">Nucleus</keyword>
<dbReference type="GO" id="GO:0005524">
    <property type="term" value="F:ATP binding"/>
    <property type="evidence" value="ECO:0007669"/>
    <property type="project" value="UniProtKB-KW"/>
</dbReference>
<evidence type="ECO:0000256" key="6">
    <source>
        <dbReference type="ARBA" id="ARBA00023125"/>
    </source>
</evidence>
<dbReference type="AlphaFoldDB" id="A0A7S4DLP7"/>
<evidence type="ECO:0000256" key="4">
    <source>
        <dbReference type="ARBA" id="ARBA00022801"/>
    </source>
</evidence>
<dbReference type="GO" id="GO:0031490">
    <property type="term" value="F:chromatin DNA binding"/>
    <property type="evidence" value="ECO:0007669"/>
    <property type="project" value="TreeGrafter"/>
</dbReference>
<dbReference type="PANTHER" id="PTHR46357:SF1">
    <property type="entry name" value="TRANSCRIPTIONAL REGULATOR ATRX"/>
    <property type="match status" value="1"/>
</dbReference>
<dbReference type="GO" id="GO:0005721">
    <property type="term" value="C:pericentric heterochromatin"/>
    <property type="evidence" value="ECO:0007669"/>
    <property type="project" value="TreeGrafter"/>
</dbReference>
<feature type="region of interest" description="Disordered" evidence="9">
    <location>
        <begin position="93"/>
        <end position="146"/>
    </location>
</feature>
<keyword evidence="5" id="KW-0067">ATP-binding</keyword>
<feature type="compositionally biased region" description="Basic and acidic residues" evidence="9">
    <location>
        <begin position="421"/>
        <end position="431"/>
    </location>
</feature>
<keyword evidence="6" id="KW-0238">DNA-binding</keyword>
<feature type="region of interest" description="Disordered" evidence="9">
    <location>
        <begin position="294"/>
        <end position="351"/>
    </location>
</feature>
<sequence>MPKLSKKEKKALAKAKKEAEERERQRLEAERKAKEEDTARLYIHKMKLLRNVLSSVLTNPWKLTQEEDVGMEVLNAIALATRNSKIHHYHMAFPPLEKPEPEPEPQPEPAEGEKKEEGKKEDVKTEKVKKVEEKPPTMPMAEELSEDDIALPSLGEISENYIASPGDILSRDKKLSMLQWTLVKSNEALMQIATFASTQPSFVFQTPAQIRELAFIARYAASMEDPAYIADAEPDPEITDDRLIEADAANTLDEAIVKRYSHDVILRVILNILRPTLNNPAVVEQAIIERIPQFYPPEPEEKEEEKKEEEKKQDKKGEKVKGKKGKKGKVEAEKEEVNKEQEKKEEKKERPPLPDIIKCELVDHLLRFSTVIHPKLWQQEQAEKQRKLAEERAAAEKARKEAEENEDDDDKPKKKKKKKKQPEQKKKDPRLGKLLIASHVPTMVNALAVMGKLSSAKEVRKYTREHKMWPSFQKLAFAEVPGYEEDYQILAKEVFAMFSAAEEEEENNKKSAATGAKTEPAKSEAAKTEHDL</sequence>
<dbReference type="InterPro" id="IPR052131">
    <property type="entry name" value="ATRX_domain-containing"/>
</dbReference>
<name>A0A7S4DLP7_9EUKA</name>
<feature type="region of interest" description="Disordered" evidence="9">
    <location>
        <begin position="387"/>
        <end position="434"/>
    </location>
</feature>
<reference evidence="10" key="1">
    <citation type="submission" date="2021-01" db="EMBL/GenBank/DDBJ databases">
        <authorList>
            <person name="Corre E."/>
            <person name="Pelletier E."/>
            <person name="Niang G."/>
            <person name="Scheremetjew M."/>
            <person name="Finn R."/>
            <person name="Kale V."/>
            <person name="Holt S."/>
            <person name="Cochrane G."/>
            <person name="Meng A."/>
            <person name="Brown T."/>
            <person name="Cohen L."/>
        </authorList>
    </citation>
    <scope>NUCLEOTIDE SEQUENCE</scope>
    <source>
        <strain evidence="10">CCCM811</strain>
    </source>
</reference>
<feature type="region of interest" description="Disordered" evidence="9">
    <location>
        <begin position="501"/>
        <end position="532"/>
    </location>
</feature>
<evidence type="ECO:0000256" key="3">
    <source>
        <dbReference type="ARBA" id="ARBA00022763"/>
    </source>
</evidence>
<dbReference type="GO" id="GO:0006338">
    <property type="term" value="P:chromatin remodeling"/>
    <property type="evidence" value="ECO:0007669"/>
    <property type="project" value="TreeGrafter"/>
</dbReference>
<comment type="subcellular location">
    <subcellularLocation>
        <location evidence="1">Nucleus</location>
    </subcellularLocation>
</comment>
<evidence type="ECO:0000256" key="9">
    <source>
        <dbReference type="SAM" id="MobiDB-lite"/>
    </source>
</evidence>
<dbReference type="GO" id="GO:0005634">
    <property type="term" value="C:nucleus"/>
    <property type="evidence" value="ECO:0007669"/>
    <property type="project" value="UniProtKB-SubCell"/>
</dbReference>
<organism evidence="10">
    <name type="scientific">Lotharella globosa</name>
    <dbReference type="NCBI Taxonomy" id="91324"/>
    <lineage>
        <taxon>Eukaryota</taxon>
        <taxon>Sar</taxon>
        <taxon>Rhizaria</taxon>
        <taxon>Cercozoa</taxon>
        <taxon>Chlorarachniophyceae</taxon>
        <taxon>Lotharella</taxon>
    </lineage>
</organism>
<dbReference type="GO" id="GO:0006281">
    <property type="term" value="P:DNA repair"/>
    <property type="evidence" value="ECO:0007669"/>
    <property type="project" value="UniProtKB-KW"/>
</dbReference>
<evidence type="ECO:0000256" key="8">
    <source>
        <dbReference type="ARBA" id="ARBA00023242"/>
    </source>
</evidence>
<evidence type="ECO:0000256" key="5">
    <source>
        <dbReference type="ARBA" id="ARBA00022840"/>
    </source>
</evidence>
<dbReference type="EMBL" id="HBIV01011947">
    <property type="protein sequence ID" value="CAE0657317.1"/>
    <property type="molecule type" value="Transcribed_RNA"/>
</dbReference>